<dbReference type="AlphaFoldDB" id="A0A1G6JLK8"/>
<feature type="domain" description="Histone deacetylase" evidence="1">
    <location>
        <begin position="15"/>
        <end position="267"/>
    </location>
</feature>
<dbReference type="Pfam" id="PF00850">
    <property type="entry name" value="Hist_deacetyl"/>
    <property type="match status" value="1"/>
</dbReference>
<dbReference type="InterPro" id="IPR023801">
    <property type="entry name" value="His_deacetylse_dom"/>
</dbReference>
<reference evidence="3" key="1">
    <citation type="submission" date="2016-09" db="EMBL/GenBank/DDBJ databases">
        <authorList>
            <person name="Varghese N."/>
            <person name="Submissions S."/>
        </authorList>
    </citation>
    <scope>NUCLEOTIDE SEQUENCE [LARGE SCALE GENOMIC DNA]</scope>
    <source>
        <strain evidence="3">ANC 3699</strain>
    </source>
</reference>
<organism evidence="2 3">
    <name type="scientific">Acinetobacter marinus</name>
    <dbReference type="NCBI Taxonomy" id="281375"/>
    <lineage>
        <taxon>Bacteria</taxon>
        <taxon>Pseudomonadati</taxon>
        <taxon>Pseudomonadota</taxon>
        <taxon>Gammaproteobacteria</taxon>
        <taxon>Moraxellales</taxon>
        <taxon>Moraxellaceae</taxon>
        <taxon>Acinetobacter</taxon>
    </lineage>
</organism>
<gene>
    <name evidence="2" type="ORF">SAMN05421749_103371</name>
</gene>
<dbReference type="RefSeq" id="WP_092618347.1">
    <property type="nucleotide sequence ID" value="NZ_FMYK01000003.1"/>
</dbReference>
<dbReference type="EMBL" id="FMYK01000003">
    <property type="protein sequence ID" value="SDC18826.1"/>
    <property type="molecule type" value="Genomic_DNA"/>
</dbReference>
<dbReference type="GO" id="GO:0040029">
    <property type="term" value="P:epigenetic regulation of gene expression"/>
    <property type="evidence" value="ECO:0007669"/>
    <property type="project" value="TreeGrafter"/>
</dbReference>
<sequence length="287" mass="32451">MLKACYSAKYYAETHTKSMEKLTAVADVLKEQHIAELVDPGVIDTEILNRLHDPKYVHAFLHGIKPLASFQGFRNWNEQLRDAVLSVQAGQLKATELAFQEGIAANIAQGFHHAVYEYGGAYCTFNGLALVAQEYPDKKIFVLDCDQHGGNGTAEFTLRLDNLFNFTIFGHKFGCATYDRSVTRLIDQKNGNFTQYLHAVDEGFETAINWGADLIIYQAGMDCHQADKFGSEWFDSDMLYQRDKYVFELAKQHNIPIMFVLAGGYQRMYNLVPLHVGTFKAANAVYF</sequence>
<proteinExistence type="predicted"/>
<evidence type="ECO:0000313" key="2">
    <source>
        <dbReference type="EMBL" id="SDC18826.1"/>
    </source>
</evidence>
<dbReference type="PANTHER" id="PTHR10625">
    <property type="entry name" value="HISTONE DEACETYLASE HDAC1-RELATED"/>
    <property type="match status" value="1"/>
</dbReference>
<dbReference type="InterPro" id="IPR037138">
    <property type="entry name" value="His_deacetylse_dom_sf"/>
</dbReference>
<evidence type="ECO:0000313" key="3">
    <source>
        <dbReference type="Proteomes" id="UP000242317"/>
    </source>
</evidence>
<name>A0A1G6JLK8_9GAMM</name>
<dbReference type="GO" id="GO:0004407">
    <property type="term" value="F:histone deacetylase activity"/>
    <property type="evidence" value="ECO:0007669"/>
    <property type="project" value="TreeGrafter"/>
</dbReference>
<accession>A0A1G6JLK8</accession>
<dbReference type="PANTHER" id="PTHR10625:SF19">
    <property type="entry name" value="HISTONE DEACETYLASE 12"/>
    <property type="match status" value="1"/>
</dbReference>
<dbReference type="InterPro" id="IPR023696">
    <property type="entry name" value="Ureohydrolase_dom_sf"/>
</dbReference>
<dbReference type="Proteomes" id="UP000242317">
    <property type="component" value="Unassembled WGS sequence"/>
</dbReference>
<evidence type="ECO:0000259" key="1">
    <source>
        <dbReference type="Pfam" id="PF00850"/>
    </source>
</evidence>
<keyword evidence="3" id="KW-1185">Reference proteome</keyword>
<dbReference type="OrthoDB" id="9808367at2"/>
<protein>
    <submittedName>
        <fullName evidence="2">Acetoin utilization deacetylase AcuC</fullName>
    </submittedName>
</protein>
<dbReference type="Gene3D" id="3.40.800.20">
    <property type="entry name" value="Histone deacetylase domain"/>
    <property type="match status" value="1"/>
</dbReference>
<dbReference type="SUPFAM" id="SSF52768">
    <property type="entry name" value="Arginase/deacetylase"/>
    <property type="match status" value="1"/>
</dbReference>